<name>A0A369J262_HYPMA</name>
<organism evidence="1 2">
    <name type="scientific">Hypsizygus marmoreus</name>
    <name type="common">White beech mushroom</name>
    <name type="synonym">Agaricus marmoreus</name>
    <dbReference type="NCBI Taxonomy" id="39966"/>
    <lineage>
        <taxon>Eukaryota</taxon>
        <taxon>Fungi</taxon>
        <taxon>Dikarya</taxon>
        <taxon>Basidiomycota</taxon>
        <taxon>Agaricomycotina</taxon>
        <taxon>Agaricomycetes</taxon>
        <taxon>Agaricomycetidae</taxon>
        <taxon>Agaricales</taxon>
        <taxon>Tricholomatineae</taxon>
        <taxon>Lyophyllaceae</taxon>
        <taxon>Hypsizygus</taxon>
    </lineage>
</organism>
<reference evidence="1" key="1">
    <citation type="submission" date="2018-04" db="EMBL/GenBank/DDBJ databases">
        <title>Whole genome sequencing of Hypsizygus marmoreus.</title>
        <authorList>
            <person name="Choi I.-G."/>
            <person name="Min B."/>
            <person name="Kim J.-G."/>
            <person name="Kim S."/>
            <person name="Oh Y.-L."/>
            <person name="Kong W.-S."/>
            <person name="Park H."/>
            <person name="Jeong J."/>
            <person name="Song E.-S."/>
        </authorList>
    </citation>
    <scope>NUCLEOTIDE SEQUENCE [LARGE SCALE GENOMIC DNA]</scope>
    <source>
        <strain evidence="1">51987-8</strain>
    </source>
</reference>
<proteinExistence type="predicted"/>
<comment type="caution">
    <text evidence="1">The sequence shown here is derived from an EMBL/GenBank/DDBJ whole genome shotgun (WGS) entry which is preliminary data.</text>
</comment>
<gene>
    <name evidence="1" type="ORF">Hypma_003452</name>
</gene>
<dbReference type="EMBL" id="LUEZ02000136">
    <property type="protein sequence ID" value="RDB16068.1"/>
    <property type="molecule type" value="Genomic_DNA"/>
</dbReference>
<dbReference type="OrthoDB" id="3197986at2759"/>
<keyword evidence="2" id="KW-1185">Reference proteome</keyword>
<protein>
    <submittedName>
        <fullName evidence="1">Uncharacterized protein</fullName>
    </submittedName>
</protein>
<dbReference type="InParanoid" id="A0A369J262"/>
<dbReference type="Proteomes" id="UP000076154">
    <property type="component" value="Unassembled WGS sequence"/>
</dbReference>
<evidence type="ECO:0000313" key="2">
    <source>
        <dbReference type="Proteomes" id="UP000076154"/>
    </source>
</evidence>
<evidence type="ECO:0000313" key="1">
    <source>
        <dbReference type="EMBL" id="RDB16068.1"/>
    </source>
</evidence>
<sequence>MSSNPADLNRVFLSKPTWANAFRAWLIHAEATLSPDEFNSAKNFARAFQIWYNTTNNLPDATVDAIEEDTMAMSRLCVFNFVEDFELSDDPLLDRLRPWTKTTHVAKNYRHMVNFLLQFGLIPKDDLAIAVKECDVLEDLNRCRRILWVLYQREIFFWKNVGGNTRPYQMSGEELDGAFRVTNIGKNCVIARDHEEPGSTPFKLQVPEAVAKLLKAGDIIRAGIQKVIDADYWVITSPRGIESFKAKTISLDYRPEQESLEDSEYRKLAKTLLEVPVPQDGFPSAGYTEDWFADQEHDFGSEDEITGVWDLDAELDDEED</sequence>
<accession>A0A369J262</accession>
<dbReference type="AlphaFoldDB" id="A0A369J262"/>